<evidence type="ECO:0000256" key="3">
    <source>
        <dbReference type="ARBA" id="ARBA00005082"/>
    </source>
</evidence>
<protein>
    <recommendedName>
        <fullName evidence="8">Formimidoyltransferase-cyclodeaminase</fullName>
        <ecNumber evidence="6">2.1.2.5</ecNumber>
        <ecNumber evidence="7">4.3.1.4</ecNumber>
    </recommendedName>
    <alternativeName>
        <fullName evidence="19">Formiminotransferase-cyclodeaminase</fullName>
    </alternativeName>
</protein>
<dbReference type="SUPFAM" id="SSF101262">
    <property type="entry name" value="Methenyltetrahydrofolate cyclohydrolase-like"/>
    <property type="match status" value="1"/>
</dbReference>
<organism evidence="22 23">
    <name type="scientific">Mucilaginibacter xinganensis</name>
    <dbReference type="NCBI Taxonomy" id="1234841"/>
    <lineage>
        <taxon>Bacteria</taxon>
        <taxon>Pseudomonadati</taxon>
        <taxon>Bacteroidota</taxon>
        <taxon>Sphingobacteriia</taxon>
        <taxon>Sphingobacteriales</taxon>
        <taxon>Sphingobacteriaceae</taxon>
        <taxon>Mucilaginibacter</taxon>
    </lineage>
</organism>
<evidence type="ECO:0000256" key="10">
    <source>
        <dbReference type="ARBA" id="ARBA00022679"/>
    </source>
</evidence>
<dbReference type="InterPro" id="IPR012886">
    <property type="entry name" value="Formiminotransferase_N"/>
</dbReference>
<evidence type="ECO:0000256" key="13">
    <source>
        <dbReference type="ARBA" id="ARBA00023034"/>
    </source>
</evidence>
<dbReference type="PANTHER" id="PTHR12234">
    <property type="entry name" value="FORMIMINOTRANSFERASE-CYCLODEAMINASE"/>
    <property type="match status" value="1"/>
</dbReference>
<evidence type="ECO:0000256" key="19">
    <source>
        <dbReference type="ARBA" id="ARBA00030029"/>
    </source>
</evidence>
<evidence type="ECO:0000259" key="20">
    <source>
        <dbReference type="SMART" id="SM01221"/>
    </source>
</evidence>
<dbReference type="InterPro" id="IPR037070">
    <property type="entry name" value="Formiminotransferase_C_sf"/>
</dbReference>
<evidence type="ECO:0000256" key="17">
    <source>
        <dbReference type="ARBA" id="ARBA00025506"/>
    </source>
</evidence>
<evidence type="ECO:0000256" key="16">
    <source>
        <dbReference type="ARBA" id="ARBA00023268"/>
    </source>
</evidence>
<dbReference type="EC" id="4.3.1.4" evidence="7"/>
<evidence type="ECO:0000256" key="18">
    <source>
        <dbReference type="ARBA" id="ARBA00025915"/>
    </source>
</evidence>
<evidence type="ECO:0000256" key="15">
    <source>
        <dbReference type="ARBA" id="ARBA00023239"/>
    </source>
</evidence>
<keyword evidence="9" id="KW-0963">Cytoplasm</keyword>
<comment type="subunit">
    <text evidence="18">Homooctamer, including four polyglutamate binding sites. The subunits are arranged as a tetramer of dimers, and form a planar ring-shaped structure.</text>
</comment>
<evidence type="ECO:0000256" key="9">
    <source>
        <dbReference type="ARBA" id="ARBA00022490"/>
    </source>
</evidence>
<keyword evidence="11" id="KW-0369">Histidine metabolism</keyword>
<dbReference type="Pfam" id="PF07837">
    <property type="entry name" value="FTCD_N"/>
    <property type="match status" value="1"/>
</dbReference>
<evidence type="ECO:0000256" key="2">
    <source>
        <dbReference type="ARBA" id="ARBA00004555"/>
    </source>
</evidence>
<dbReference type="GO" id="GO:0005814">
    <property type="term" value="C:centriole"/>
    <property type="evidence" value="ECO:0007669"/>
    <property type="project" value="UniProtKB-SubCell"/>
</dbReference>
<dbReference type="EMBL" id="CP022743">
    <property type="protein sequence ID" value="ASU32912.1"/>
    <property type="molecule type" value="Genomic_DNA"/>
</dbReference>
<comment type="function">
    <text evidence="17">Folate-dependent enzyme, that displays both transferase and deaminase activity. Serves to channel one-carbon units from formiminoglutamate to the folate pool.</text>
</comment>
<keyword evidence="15" id="KW-0456">Lyase</keyword>
<comment type="pathway">
    <text evidence="3">Amino-acid degradation; L-histidine degradation into L-glutamate; L-glutamate from N-formimidoyl-L-glutamate (transferase route): step 1/1.</text>
</comment>
<dbReference type="KEGG" id="muc:MuYL_1012"/>
<evidence type="ECO:0000259" key="21">
    <source>
        <dbReference type="SMART" id="SM01222"/>
    </source>
</evidence>
<evidence type="ECO:0000313" key="23">
    <source>
        <dbReference type="Proteomes" id="UP000215002"/>
    </source>
</evidence>
<dbReference type="EC" id="2.1.2.5" evidence="6"/>
<gene>
    <name evidence="22" type="ORF">MuYL_1012</name>
</gene>
<keyword evidence="14" id="KW-0206">Cytoskeleton</keyword>
<dbReference type="InterPro" id="IPR037064">
    <property type="entry name" value="Formiminotransferase_N_sf"/>
</dbReference>
<dbReference type="InterPro" id="IPR007044">
    <property type="entry name" value="Cyclodeamin/CycHdrlase"/>
</dbReference>
<dbReference type="InterPro" id="IPR036178">
    <property type="entry name" value="Formintransfe-cycloase-like_sf"/>
</dbReference>
<dbReference type="PANTHER" id="PTHR12234:SF0">
    <property type="entry name" value="FORMIMIDOYLTRANSFERASE-CYCLODEAMINASE"/>
    <property type="match status" value="1"/>
</dbReference>
<keyword evidence="10 22" id="KW-0808">Transferase</keyword>
<accession>A0A223NSQ0</accession>
<comment type="subcellular location">
    <subcellularLocation>
        <location evidence="1">Cytoplasm</location>
        <location evidence="1">Cytoskeleton</location>
        <location evidence="1">Microtubule organizing center</location>
        <location evidence="1">Centrosome</location>
        <location evidence="1">Centriole</location>
    </subcellularLocation>
    <subcellularLocation>
        <location evidence="2">Golgi apparatus</location>
    </subcellularLocation>
</comment>
<dbReference type="SMART" id="SM01221">
    <property type="entry name" value="FTCD"/>
    <property type="match status" value="1"/>
</dbReference>
<evidence type="ECO:0000256" key="12">
    <source>
        <dbReference type="ARBA" id="ARBA00022954"/>
    </source>
</evidence>
<dbReference type="InterPro" id="IPR051623">
    <property type="entry name" value="FTCD"/>
</dbReference>
<evidence type="ECO:0000256" key="4">
    <source>
        <dbReference type="ARBA" id="ARBA00008297"/>
    </source>
</evidence>
<dbReference type="SUPFAM" id="SSF55116">
    <property type="entry name" value="Formiminotransferase domain of formiminotransferase-cyclodeaminase"/>
    <property type="match status" value="2"/>
</dbReference>
<dbReference type="InterPro" id="IPR004227">
    <property type="entry name" value="Formiminotransferase_cat"/>
</dbReference>
<dbReference type="Gene3D" id="1.20.120.680">
    <property type="entry name" value="Formiminotetrahydrofolate cyclodeaminase monomer, up-and-down helical bundle"/>
    <property type="match status" value="1"/>
</dbReference>
<dbReference type="InterPro" id="IPR013802">
    <property type="entry name" value="Formiminotransferase_C"/>
</dbReference>
<sequence>MTQLIECVPNFSEGVNLDIIKQITNEVESIEGVRLLNVDPGKATNRTVVTFVGEPAKVIEAAFLAIKKAGELIDMSKHKGEHPRMGATDVCPLIPIANISMEETAEYARQLAKRVGEELGIPAYLYEYAQADKKRNNLSVIRAGEYEGFFKKIKLPEWKPDFGPAEYDARRGATVIGARDFLIAYNVNLNTTSTRRANSIAFDIREAGRVMREGDPINGKIINDENGKPKSIPGSLKSVKAIGWYIEEYGIAQISMNLTNIEVTPLHIAFDEVCTKAAERGMRVTGSELVGLVPLKAMLDAGKYFLLKQQRSVGVSEKELVKIAIKSMGLSELSPFVPEERIIEYLLKDNASTKLASMTLIEFADETASESPAPGGGSISAYMGALGAALATMVANLSSHKKGWDNRWEEFSNWAEKGQQYKDELVRLVDLDTAAFNKIMEAFSLPKVTDEEKAARDKAIQDATRYAIEIPLRVMHAAYGSLTVIKAMAETGNPNSVTDAGVAALCARSAVIGAFMNVKINASGYKDKDYVIKVISDGGELERKAIALEGEIIELVNGKIV</sequence>
<dbReference type="Pfam" id="PF02971">
    <property type="entry name" value="FTCD"/>
    <property type="match status" value="1"/>
</dbReference>
<dbReference type="GO" id="GO:0030412">
    <property type="term" value="F:formimidoyltetrahydrofolate cyclodeaminase activity"/>
    <property type="evidence" value="ECO:0007669"/>
    <property type="project" value="UniProtKB-EC"/>
</dbReference>
<evidence type="ECO:0000256" key="1">
    <source>
        <dbReference type="ARBA" id="ARBA00004114"/>
    </source>
</evidence>
<dbReference type="InterPro" id="IPR022384">
    <property type="entry name" value="FormiminoTrfase_cat_dom_sf"/>
</dbReference>
<dbReference type="NCBIfam" id="TIGR02024">
    <property type="entry name" value="FtcD"/>
    <property type="match status" value="1"/>
</dbReference>
<evidence type="ECO:0000313" key="22">
    <source>
        <dbReference type="EMBL" id="ASU32912.1"/>
    </source>
</evidence>
<dbReference type="GO" id="GO:0005542">
    <property type="term" value="F:folic acid binding"/>
    <property type="evidence" value="ECO:0007669"/>
    <property type="project" value="UniProtKB-KW"/>
</dbReference>
<evidence type="ECO:0000256" key="14">
    <source>
        <dbReference type="ARBA" id="ARBA00023212"/>
    </source>
</evidence>
<reference evidence="22 23" key="1">
    <citation type="submission" date="2017-08" db="EMBL/GenBank/DDBJ databases">
        <title>Complete genome sequence of Mucilaginibacter sp. strain BJC16-A31.</title>
        <authorList>
            <consortium name="Henan University of Science and Technology"/>
            <person name="You X."/>
        </authorList>
    </citation>
    <scope>NUCLEOTIDE SEQUENCE [LARGE SCALE GENOMIC DNA]</scope>
    <source>
        <strain evidence="22 23">BJC16-A31</strain>
    </source>
</reference>
<dbReference type="GO" id="GO:0019556">
    <property type="term" value="P:L-histidine catabolic process to glutamate and formamide"/>
    <property type="evidence" value="ECO:0007669"/>
    <property type="project" value="UniProtKB-UniPathway"/>
</dbReference>
<proteinExistence type="inferred from homology"/>
<dbReference type="Gene3D" id="3.30.70.670">
    <property type="entry name" value="Formiminotransferase, C-terminal subdomain"/>
    <property type="match status" value="1"/>
</dbReference>
<dbReference type="Pfam" id="PF04961">
    <property type="entry name" value="FTCD_C"/>
    <property type="match status" value="1"/>
</dbReference>
<evidence type="ECO:0000256" key="5">
    <source>
        <dbReference type="ARBA" id="ARBA00010825"/>
    </source>
</evidence>
<dbReference type="Proteomes" id="UP000215002">
    <property type="component" value="Chromosome"/>
</dbReference>
<dbReference type="GO" id="GO:0030409">
    <property type="term" value="F:glutamate formimidoyltransferase activity"/>
    <property type="evidence" value="ECO:0007669"/>
    <property type="project" value="UniProtKB-EC"/>
</dbReference>
<dbReference type="UniPathway" id="UPA00379">
    <property type="reaction ID" value="UER00555"/>
</dbReference>
<keyword evidence="23" id="KW-1185">Reference proteome</keyword>
<dbReference type="GO" id="GO:0019557">
    <property type="term" value="P:L-histidine catabolic process to glutamate and formate"/>
    <property type="evidence" value="ECO:0007669"/>
    <property type="project" value="UniProtKB-UniPathway"/>
</dbReference>
<evidence type="ECO:0000256" key="6">
    <source>
        <dbReference type="ARBA" id="ARBA00012252"/>
    </source>
</evidence>
<keyword evidence="16" id="KW-0511">Multifunctional enzyme</keyword>
<dbReference type="AlphaFoldDB" id="A0A223NSQ0"/>
<evidence type="ECO:0000256" key="11">
    <source>
        <dbReference type="ARBA" id="ARBA00022808"/>
    </source>
</evidence>
<name>A0A223NSQ0_9SPHI</name>
<feature type="domain" description="Formiminotransferase N-terminal subdomain" evidence="21">
    <location>
        <begin position="3"/>
        <end position="180"/>
    </location>
</feature>
<feature type="domain" description="Formiminotransferase C-terminal subdomain" evidence="20">
    <location>
        <begin position="181"/>
        <end position="346"/>
    </location>
</feature>
<dbReference type="RefSeq" id="WP_094569445.1">
    <property type="nucleotide sequence ID" value="NZ_CP022743.1"/>
</dbReference>
<dbReference type="Gene3D" id="3.30.990.10">
    <property type="entry name" value="Formiminotransferase, N-terminal subdomain"/>
    <property type="match status" value="1"/>
</dbReference>
<dbReference type="SMART" id="SM01222">
    <property type="entry name" value="FTCD_N"/>
    <property type="match status" value="1"/>
</dbReference>
<dbReference type="OrthoDB" id="9773217at2"/>
<comment type="similarity">
    <text evidence="5">In the C-terminal section; belongs to the cyclodeaminase/cyclohydrolase family.</text>
</comment>
<evidence type="ECO:0000256" key="8">
    <source>
        <dbReference type="ARBA" id="ARBA00017787"/>
    </source>
</evidence>
<comment type="similarity">
    <text evidence="4">In the N-terminal section; belongs to the formiminotransferase family.</text>
</comment>
<evidence type="ECO:0000256" key="7">
    <source>
        <dbReference type="ARBA" id="ARBA00012998"/>
    </source>
</evidence>
<keyword evidence="13" id="KW-0333">Golgi apparatus</keyword>
<keyword evidence="12" id="KW-0290">Folate-binding</keyword>